<dbReference type="SMART" id="SM00387">
    <property type="entry name" value="HATPase_c"/>
    <property type="match status" value="1"/>
</dbReference>
<dbReference type="PROSITE" id="PS50109">
    <property type="entry name" value="HIS_KIN"/>
    <property type="match status" value="1"/>
</dbReference>
<protein>
    <recommendedName>
        <fullName evidence="2">histidine kinase</fullName>
        <ecNumber evidence="2">2.7.13.3</ecNumber>
    </recommendedName>
</protein>
<dbReference type="GO" id="GO:0000160">
    <property type="term" value="P:phosphorelay signal transduction system"/>
    <property type="evidence" value="ECO:0007669"/>
    <property type="project" value="UniProtKB-KW"/>
</dbReference>
<evidence type="ECO:0000259" key="8">
    <source>
        <dbReference type="PROSITE" id="PS50109"/>
    </source>
</evidence>
<dbReference type="Pfam" id="PF02518">
    <property type="entry name" value="HATPase_c"/>
    <property type="match status" value="1"/>
</dbReference>
<dbReference type="InterPro" id="IPR036890">
    <property type="entry name" value="HATPase_C_sf"/>
</dbReference>
<accession>A0A9D2KF11</accession>
<dbReference type="InterPro" id="IPR004358">
    <property type="entry name" value="Sig_transdc_His_kin-like_C"/>
</dbReference>
<dbReference type="Pfam" id="PF17139">
    <property type="entry name" value="DUF5112"/>
    <property type="match status" value="1"/>
</dbReference>
<feature type="domain" description="Histidine kinase" evidence="8">
    <location>
        <begin position="663"/>
        <end position="807"/>
    </location>
</feature>
<feature type="transmembrane region" description="Helical" evidence="7">
    <location>
        <begin position="419"/>
        <end position="438"/>
    </location>
</feature>
<dbReference type="GO" id="GO:0004673">
    <property type="term" value="F:protein histidine kinase activity"/>
    <property type="evidence" value="ECO:0007669"/>
    <property type="project" value="UniProtKB-EC"/>
</dbReference>
<dbReference type="InterPro" id="IPR011990">
    <property type="entry name" value="TPR-like_helical_dom_sf"/>
</dbReference>
<dbReference type="InterPro" id="IPR003594">
    <property type="entry name" value="HATPase_dom"/>
</dbReference>
<evidence type="ECO:0000256" key="1">
    <source>
        <dbReference type="ARBA" id="ARBA00000085"/>
    </source>
</evidence>
<dbReference type="Pfam" id="PF17140">
    <property type="entry name" value="DUF5113"/>
    <property type="match status" value="2"/>
</dbReference>
<dbReference type="InterPro" id="IPR033406">
    <property type="entry name" value="DUF5113"/>
</dbReference>
<dbReference type="InterPro" id="IPR005467">
    <property type="entry name" value="His_kinase_dom"/>
</dbReference>
<keyword evidence="7" id="KW-0472">Membrane</keyword>
<gene>
    <name evidence="9" type="ORF">H9807_06105</name>
</gene>
<dbReference type="EC" id="2.7.13.3" evidence="2"/>
<feature type="repeat" description="TPR" evidence="6">
    <location>
        <begin position="289"/>
        <end position="322"/>
    </location>
</feature>
<dbReference type="SUPFAM" id="SSF48452">
    <property type="entry name" value="TPR-like"/>
    <property type="match status" value="1"/>
</dbReference>
<evidence type="ECO:0000313" key="9">
    <source>
        <dbReference type="EMBL" id="HIZ91673.1"/>
    </source>
</evidence>
<feature type="transmembrane region" description="Helical" evidence="7">
    <location>
        <begin position="994"/>
        <end position="1013"/>
    </location>
</feature>
<comment type="catalytic activity">
    <reaction evidence="1">
        <text>ATP + protein L-histidine = ADP + protein N-phospho-L-histidine.</text>
        <dbReference type="EC" id="2.7.13.3"/>
    </reaction>
</comment>
<evidence type="ECO:0000256" key="5">
    <source>
        <dbReference type="ARBA" id="ARBA00023012"/>
    </source>
</evidence>
<dbReference type="SUPFAM" id="SSF55874">
    <property type="entry name" value="ATPase domain of HSP90 chaperone/DNA topoisomerase II/histidine kinase"/>
    <property type="match status" value="2"/>
</dbReference>
<comment type="caution">
    <text evidence="9">The sequence shown here is derived from an EMBL/GenBank/DDBJ whole genome shotgun (WGS) entry which is preliminary data.</text>
</comment>
<dbReference type="InterPro" id="IPR050736">
    <property type="entry name" value="Sensor_HK_Regulatory"/>
</dbReference>
<reference evidence="9" key="2">
    <citation type="submission" date="2021-04" db="EMBL/GenBank/DDBJ databases">
        <authorList>
            <person name="Gilroy R."/>
        </authorList>
    </citation>
    <scope>NUCLEOTIDE SEQUENCE</scope>
    <source>
        <strain evidence="9">CHK118-2852</strain>
    </source>
</reference>
<dbReference type="Proteomes" id="UP000824108">
    <property type="component" value="Unassembled WGS sequence"/>
</dbReference>
<reference evidence="9" key="1">
    <citation type="journal article" date="2021" name="PeerJ">
        <title>Extensive microbial diversity within the chicken gut microbiome revealed by metagenomics and culture.</title>
        <authorList>
            <person name="Gilroy R."/>
            <person name="Ravi A."/>
            <person name="Getino M."/>
            <person name="Pursley I."/>
            <person name="Horton D.L."/>
            <person name="Alikhan N.F."/>
            <person name="Baker D."/>
            <person name="Gharbi K."/>
            <person name="Hall N."/>
            <person name="Watson M."/>
            <person name="Adriaenssens E.M."/>
            <person name="Foster-Nyarko E."/>
            <person name="Jarju S."/>
            <person name="Secka A."/>
            <person name="Antonio M."/>
            <person name="Oren A."/>
            <person name="Chaudhuri R.R."/>
            <person name="La Ragione R."/>
            <person name="Hildebrand F."/>
            <person name="Pallen M.J."/>
        </authorList>
    </citation>
    <scope>NUCLEOTIDE SEQUENCE</scope>
    <source>
        <strain evidence="9">CHK118-2852</strain>
    </source>
</reference>
<dbReference type="PRINTS" id="PR00344">
    <property type="entry name" value="BCTRLSENSOR"/>
</dbReference>
<sequence>MVSCSGMAPEGEVRRVDSLNRAAYNFRYRNLDSLYEAAKQAERTVRFYRSGKAEACNSLAFHAFMQMDYEKAERLYLSVYEQTRNELELLVADIGLMRVYQRTAMNKEFYDYRISALRRMNRIAEDDALFAEGHGRERLDYARAEFYLVSAVYYYYLQQRPEALECIRRVPEVTTLAADTSQWLHYHYIRGAAGLVDGQTAEERHLHEFDELYATWLAASRKGFLYFEAAGVQGLAELMASGGTYELFRNQRSHALERFGLPVDTLLPLRLGQLALQKFARYGDVYQLAGTYVSIGRYLNEHGRYQEALDTLEVALDYVNNHHRQYYHCNDSLDRLKMFDRRDAVPVEQEWMKHKLKTVPEWISRIREQLSVAYAGLGRKECSDYNRNIYLDILDDTRQDKELESRYEALERGIHQLNLWSLAVVGGIVTVLVFFWFFNRWSKARNKRHLRRLQLVLDVGQKITASIPTDAQAEEEVADAICQAVADDMESLFGTRDFRIEDHRLVFPHLHMGRDEVAVLKILNPYVRWALENGMTTITLGDERRRLEKQRYVYERHIADNKRRNLEKKACLAIVNGIYPYIDRLANEADKLTRKGLVGQAEIRAEKYQYMDELVTTINEYNDILALWIKMKQGALSLHIENFELDELFVLLGKGRRVFEMRRLTFEVMPTDACVKADRALTLFMLNTLVENARKYTPEGGSVKVYAESREDYVEISVEDTGRGLSKEDVICLTEEKIYDPKAIGMNDADDREELKKSKGSGFGLMNCKGIIEKYRKTNALFGVCKFGVESELGRGSRFYFRLPVGVRKALMLLVLVLSAGLASCGEGKVQTEGRSTGLTVDSSSVVVQDSLAQIDGGAYDELLLWASDYANAAYYSNIDREYEQTLAYVDSAMWCLNEHAARYGEGRADVPMALEGEGSAAELQWWDAWFDTDYHVILDIRNEAAVAFMALKCWDAYRYNNDAYTALYKLLGEDQSLEDYCRRLERSAGNRTVGIWLTVFLFFALGLGYYFLYFRKRLVDRWNLEQVLEIDSQVFKASRMVPDAGNEEDGLELIPQRIADETFHAMNELVGIDRLGIAIYNENAHRLDYVCSPREAGNDESIRMELIKQCMEEQKTLLSSCTQMLPLMVEAGGAKRCIGVLHLERRLGTEQEGDQLLLELVARYLAIVLFNAVVKLATKYRDIELAEDEARRASYEDSQLHVQNMVLDNCLSTIKHETLYYPNRIKQLVGRLRSQTLDAVGEEETVRDIKELVEYYRGVFTLLSSCASRQLEEVTFRRTVIPVPELMEAAERYFRKAVKGSRASVTLTVETTDVQVVGDVHQLRFLLECLMDEALTVPADGELRLTAGVDGSFVRFCFTDTRREKTQEELNHLFYPSLERMVSGKDGRLQGTEYLICKQIIRDHDDYAGRRGCRINAEPVRDGRGFTVYFTIPRR</sequence>
<dbReference type="PANTHER" id="PTHR43711">
    <property type="entry name" value="TWO-COMPONENT HISTIDINE KINASE"/>
    <property type="match status" value="1"/>
</dbReference>
<evidence type="ECO:0000313" key="10">
    <source>
        <dbReference type="Proteomes" id="UP000824108"/>
    </source>
</evidence>
<dbReference type="PROSITE" id="PS50005">
    <property type="entry name" value="TPR"/>
    <property type="match status" value="1"/>
</dbReference>
<dbReference type="InterPro" id="IPR019734">
    <property type="entry name" value="TPR_rpt"/>
</dbReference>
<dbReference type="PANTHER" id="PTHR43711:SF31">
    <property type="entry name" value="HISTIDINE KINASE"/>
    <property type="match status" value="1"/>
</dbReference>
<proteinExistence type="predicted"/>
<keyword evidence="3" id="KW-0808">Transferase</keyword>
<keyword evidence="6" id="KW-0802">TPR repeat</keyword>
<dbReference type="EMBL" id="DXAV01000051">
    <property type="protein sequence ID" value="HIZ91673.1"/>
    <property type="molecule type" value="Genomic_DNA"/>
</dbReference>
<evidence type="ECO:0000256" key="6">
    <source>
        <dbReference type="PROSITE-ProRule" id="PRU00339"/>
    </source>
</evidence>
<evidence type="ECO:0000256" key="2">
    <source>
        <dbReference type="ARBA" id="ARBA00012438"/>
    </source>
</evidence>
<keyword evidence="7" id="KW-0812">Transmembrane</keyword>
<keyword evidence="5" id="KW-0902">Two-component regulatory system</keyword>
<keyword evidence="7" id="KW-1133">Transmembrane helix</keyword>
<evidence type="ECO:0000256" key="3">
    <source>
        <dbReference type="ARBA" id="ARBA00022679"/>
    </source>
</evidence>
<name>A0A9D2KF11_9BACE</name>
<dbReference type="Gene3D" id="3.30.565.10">
    <property type="entry name" value="Histidine kinase-like ATPase, C-terminal domain"/>
    <property type="match status" value="2"/>
</dbReference>
<keyword evidence="4" id="KW-0418">Kinase</keyword>
<organism evidence="9 10">
    <name type="scientific">Candidatus Bacteroides merdavium</name>
    <dbReference type="NCBI Taxonomy" id="2838472"/>
    <lineage>
        <taxon>Bacteria</taxon>
        <taxon>Pseudomonadati</taxon>
        <taxon>Bacteroidota</taxon>
        <taxon>Bacteroidia</taxon>
        <taxon>Bacteroidales</taxon>
        <taxon>Bacteroidaceae</taxon>
        <taxon>Bacteroides</taxon>
    </lineage>
</organism>
<evidence type="ECO:0000256" key="7">
    <source>
        <dbReference type="SAM" id="Phobius"/>
    </source>
</evidence>
<dbReference type="InterPro" id="IPR033405">
    <property type="entry name" value="DUF5112"/>
</dbReference>
<evidence type="ECO:0000256" key="4">
    <source>
        <dbReference type="ARBA" id="ARBA00022777"/>
    </source>
</evidence>